<evidence type="ECO:0000313" key="2">
    <source>
        <dbReference type="Proteomes" id="UP000703893"/>
    </source>
</evidence>
<dbReference type="Gene3D" id="3.40.50.300">
    <property type="entry name" value="P-loop containing nucleotide triphosphate hydrolases"/>
    <property type="match status" value="1"/>
</dbReference>
<dbReference type="EMBL" id="VGJX01001027">
    <property type="protein sequence ID" value="MBM3276441.1"/>
    <property type="molecule type" value="Genomic_DNA"/>
</dbReference>
<dbReference type="SUPFAM" id="SSF52540">
    <property type="entry name" value="P-loop containing nucleoside triphosphate hydrolases"/>
    <property type="match status" value="1"/>
</dbReference>
<sequence length="123" mass="13313">MAERDEKPSIPAPRETVDLLGHAAAEAVLHEAWRSRRLPHGWLFTGPEGIGKATLAFRFARFVLADGGGEATLTGGLFGDGPPVTQSLRLAPEHPVFRRVAAGGHLDLLTLDRREKTVISVEQ</sequence>
<reference evidence="1 2" key="1">
    <citation type="submission" date="2019-03" db="EMBL/GenBank/DDBJ databases">
        <title>Lake Tanganyika Metagenome-Assembled Genomes (MAGs).</title>
        <authorList>
            <person name="Tran P."/>
        </authorList>
    </citation>
    <scope>NUCLEOTIDE SEQUENCE [LARGE SCALE GENOMIC DNA]</scope>
    <source>
        <strain evidence="1">K_DeepCast_65m_m2_236</strain>
    </source>
</reference>
<feature type="non-terminal residue" evidence="1">
    <location>
        <position position="123"/>
    </location>
</feature>
<dbReference type="AlphaFoldDB" id="A0A938BMJ9"/>
<organism evidence="1 2">
    <name type="scientific">Candidatus Tanganyikabacteria bacterium</name>
    <dbReference type="NCBI Taxonomy" id="2961651"/>
    <lineage>
        <taxon>Bacteria</taxon>
        <taxon>Bacillati</taxon>
        <taxon>Candidatus Sericytochromatia</taxon>
        <taxon>Candidatus Tanganyikabacteria</taxon>
    </lineage>
</organism>
<accession>A0A938BMJ9</accession>
<protein>
    <submittedName>
        <fullName evidence="1">DNA polymerase III subunit delta</fullName>
    </submittedName>
</protein>
<dbReference type="InterPro" id="IPR027417">
    <property type="entry name" value="P-loop_NTPase"/>
</dbReference>
<gene>
    <name evidence="1" type="ORF">FJZ00_14900</name>
</gene>
<proteinExistence type="predicted"/>
<name>A0A938BMJ9_9BACT</name>
<comment type="caution">
    <text evidence="1">The sequence shown here is derived from an EMBL/GenBank/DDBJ whole genome shotgun (WGS) entry which is preliminary data.</text>
</comment>
<evidence type="ECO:0000313" key="1">
    <source>
        <dbReference type="EMBL" id="MBM3276441.1"/>
    </source>
</evidence>
<dbReference type="Proteomes" id="UP000703893">
    <property type="component" value="Unassembled WGS sequence"/>
</dbReference>